<name>A0ABM3QPP8_SPIOL</name>
<evidence type="ECO:0000313" key="2">
    <source>
        <dbReference type="RefSeq" id="XP_056685344.1"/>
    </source>
</evidence>
<reference evidence="1" key="1">
    <citation type="journal article" date="2021" name="Nat. Commun.">
        <title>Genomic analyses provide insights into spinach domestication and the genetic basis of agronomic traits.</title>
        <authorList>
            <person name="Cai X."/>
            <person name="Sun X."/>
            <person name="Xu C."/>
            <person name="Sun H."/>
            <person name="Wang X."/>
            <person name="Ge C."/>
            <person name="Zhang Z."/>
            <person name="Wang Q."/>
            <person name="Fei Z."/>
            <person name="Jiao C."/>
            <person name="Wang Q."/>
        </authorList>
    </citation>
    <scope>NUCLEOTIDE SEQUENCE [LARGE SCALE GENOMIC DNA]</scope>
    <source>
        <strain evidence="1">cv. Varoflay</strain>
    </source>
</reference>
<sequence>MPENPLDYHDDQTSSIIIDLATLLKRNWNVIILHVNSSVNGVDHGLADIGRTMDVECTYHFQPPKSIMQCYQKEIPPAVAIYSYALLASSVMARLLKNDSVYRFLMHRFLGGYILFCIWLMCRACHRRPPCCCPSRRRPTTSDAPPPSRATFLAGNFFFLLFSFGFPSPFRSLLLNACVHLLRQPPAPRRCRQPTSTGRWPLPFSFAKHQHSSFSFSSACVSSCLHHQPPSVTLLRHHPSPRCHCGIAVLLHQPPSALPPFTFWRRILFRRLLKVLKWPISCLCKSLRINKRCPSTGLKMMHHWDRD</sequence>
<keyword evidence="1" id="KW-1185">Reference proteome</keyword>
<dbReference type="RefSeq" id="XP_056685344.1">
    <property type="nucleotide sequence ID" value="XM_056829366.1"/>
</dbReference>
<dbReference type="Proteomes" id="UP000813463">
    <property type="component" value="Chromosome 5"/>
</dbReference>
<gene>
    <name evidence="2" type="primary">LOC130461320</name>
</gene>
<accession>A0ABM3QPP8</accession>
<proteinExistence type="predicted"/>
<reference evidence="2" key="2">
    <citation type="submission" date="2025-08" db="UniProtKB">
        <authorList>
            <consortium name="RefSeq"/>
        </authorList>
    </citation>
    <scope>IDENTIFICATION</scope>
    <source>
        <tissue evidence="2">Leaf</tissue>
    </source>
</reference>
<evidence type="ECO:0000313" key="1">
    <source>
        <dbReference type="Proteomes" id="UP000813463"/>
    </source>
</evidence>
<dbReference type="GeneID" id="130461320"/>
<protein>
    <submittedName>
        <fullName evidence="2">Uncharacterized protein</fullName>
    </submittedName>
</protein>
<organism evidence="1 2">
    <name type="scientific">Spinacia oleracea</name>
    <name type="common">Spinach</name>
    <dbReference type="NCBI Taxonomy" id="3562"/>
    <lineage>
        <taxon>Eukaryota</taxon>
        <taxon>Viridiplantae</taxon>
        <taxon>Streptophyta</taxon>
        <taxon>Embryophyta</taxon>
        <taxon>Tracheophyta</taxon>
        <taxon>Spermatophyta</taxon>
        <taxon>Magnoliopsida</taxon>
        <taxon>eudicotyledons</taxon>
        <taxon>Gunneridae</taxon>
        <taxon>Pentapetalae</taxon>
        <taxon>Caryophyllales</taxon>
        <taxon>Chenopodiaceae</taxon>
        <taxon>Chenopodioideae</taxon>
        <taxon>Anserineae</taxon>
        <taxon>Spinacia</taxon>
    </lineage>
</organism>